<dbReference type="GO" id="GO:0005634">
    <property type="term" value="C:nucleus"/>
    <property type="evidence" value="ECO:0007669"/>
    <property type="project" value="TreeGrafter"/>
</dbReference>
<evidence type="ECO:0000256" key="6">
    <source>
        <dbReference type="ARBA" id="ARBA00036164"/>
    </source>
</evidence>
<dbReference type="KEGG" id="csl:COCSUDRAFT_48149"/>
<dbReference type="GO" id="GO:0008440">
    <property type="term" value="F:inositol-1,4,5-trisphosphate 3-kinase activity"/>
    <property type="evidence" value="ECO:0007669"/>
    <property type="project" value="TreeGrafter"/>
</dbReference>
<evidence type="ECO:0000313" key="10">
    <source>
        <dbReference type="EMBL" id="EIE21519.1"/>
    </source>
</evidence>
<comment type="catalytic activity">
    <reaction evidence="6 8">
        <text>1D-myo-inositol 1,4,5-trisphosphate + 2 ATP = 1D-myo-inositol 1,3,4,5,6-pentakisphosphate + 2 ADP + 2 H(+)</text>
        <dbReference type="Rhea" id="RHEA:32359"/>
        <dbReference type="ChEBI" id="CHEBI:15378"/>
        <dbReference type="ChEBI" id="CHEBI:30616"/>
        <dbReference type="ChEBI" id="CHEBI:57733"/>
        <dbReference type="ChEBI" id="CHEBI:203600"/>
        <dbReference type="ChEBI" id="CHEBI:456216"/>
        <dbReference type="EC" id="2.7.1.151"/>
    </reaction>
</comment>
<organism evidence="10 11">
    <name type="scientific">Coccomyxa subellipsoidea (strain C-169)</name>
    <name type="common">Green microalga</name>
    <dbReference type="NCBI Taxonomy" id="574566"/>
    <lineage>
        <taxon>Eukaryota</taxon>
        <taxon>Viridiplantae</taxon>
        <taxon>Chlorophyta</taxon>
        <taxon>core chlorophytes</taxon>
        <taxon>Trebouxiophyceae</taxon>
        <taxon>Trebouxiophyceae incertae sedis</taxon>
        <taxon>Coccomyxaceae</taxon>
        <taxon>Coccomyxa</taxon>
        <taxon>Coccomyxa subellipsoidea</taxon>
    </lineage>
</organism>
<evidence type="ECO:0000256" key="9">
    <source>
        <dbReference type="SAM" id="MobiDB-lite"/>
    </source>
</evidence>
<evidence type="ECO:0000256" key="5">
    <source>
        <dbReference type="ARBA" id="ARBA00022840"/>
    </source>
</evidence>
<dbReference type="SUPFAM" id="SSF56104">
    <property type="entry name" value="SAICAR synthase-like"/>
    <property type="match status" value="1"/>
</dbReference>
<reference evidence="10 11" key="1">
    <citation type="journal article" date="2012" name="Genome Biol.">
        <title>The genome of the polar eukaryotic microalga coccomyxa subellipsoidea reveals traits of cold adaptation.</title>
        <authorList>
            <person name="Blanc G."/>
            <person name="Agarkova I."/>
            <person name="Grimwood J."/>
            <person name="Kuo A."/>
            <person name="Brueggeman A."/>
            <person name="Dunigan D."/>
            <person name="Gurnon J."/>
            <person name="Ladunga I."/>
            <person name="Lindquist E."/>
            <person name="Lucas S."/>
            <person name="Pangilinan J."/>
            <person name="Proschold T."/>
            <person name="Salamov A."/>
            <person name="Schmutz J."/>
            <person name="Weeks D."/>
            <person name="Yamada T."/>
            <person name="Claverie J.M."/>
            <person name="Grigoriev I."/>
            <person name="Van Etten J."/>
            <person name="Lomsadze A."/>
            <person name="Borodovsky M."/>
        </authorList>
    </citation>
    <scope>NUCLEOTIDE SEQUENCE [LARGE SCALE GENOMIC DNA]</scope>
    <source>
        <strain evidence="10 11">C-169</strain>
    </source>
</reference>
<dbReference type="PANTHER" id="PTHR12400">
    <property type="entry name" value="INOSITOL POLYPHOSPHATE KINASE"/>
    <property type="match status" value="1"/>
</dbReference>
<proteinExistence type="inferred from homology"/>
<dbReference type="eggNOG" id="KOG1620">
    <property type="taxonomic scope" value="Eukaryota"/>
</dbReference>
<evidence type="ECO:0000256" key="2">
    <source>
        <dbReference type="ARBA" id="ARBA00022679"/>
    </source>
</evidence>
<comment type="caution">
    <text evidence="10">The sequence shown here is derived from an EMBL/GenBank/DDBJ whole genome shotgun (WGS) entry which is preliminary data.</text>
</comment>
<dbReference type="GO" id="GO:0047326">
    <property type="term" value="F:inositol-1,3,4,6-tetrakisphosphate 5-kinase activity"/>
    <property type="evidence" value="ECO:0007669"/>
    <property type="project" value="RHEA"/>
</dbReference>
<dbReference type="OrthoDB" id="5958943at2759"/>
<keyword evidence="4 8" id="KW-0418">Kinase</keyword>
<accession>I0YT00</accession>
<evidence type="ECO:0000313" key="11">
    <source>
        <dbReference type="Proteomes" id="UP000007264"/>
    </source>
</evidence>
<sequence length="330" mass="36819">MVCFSLMTKGNVESNKLSQLRPCKHQVAGHLFEEGKAGSLVDDSGHFYKPLQGGPRGRREHEFYETIRAEKEACAERRSASGSEDGHSACEEASSSGRSTEEEEYSWGQVAFCIRNAVLLSVIPDYHGVVMAGGRTLVELEDVAQHYRRPSIIDIKVGYQTWYPNADPSYIQRCQIKDEQTTQATFGFKVCGMQVYRACQRGYWRASKRWCKALQPEAVNKALLRFANNEAGLRPADVYGGPNGAFAQLQQLAAWFQMQRDFQFYSSSVLIIYEGDAASAEDANVSIRLVDFAHSFPSQGAKDLNFLRGLLALSSTLSSVLCLDHHDCLF</sequence>
<dbReference type="Pfam" id="PF03770">
    <property type="entry name" value="IPK"/>
    <property type="match status" value="1"/>
</dbReference>
<comment type="function">
    <text evidence="8">Inositol phosphate kinase with a broad substrate specificity.</text>
</comment>
<keyword evidence="3 8" id="KW-0547">Nucleotide-binding</keyword>
<evidence type="ECO:0000256" key="8">
    <source>
        <dbReference type="RuleBase" id="RU363090"/>
    </source>
</evidence>
<dbReference type="InterPro" id="IPR005522">
    <property type="entry name" value="IPK"/>
</dbReference>
<evidence type="ECO:0000256" key="4">
    <source>
        <dbReference type="ARBA" id="ARBA00022777"/>
    </source>
</evidence>
<dbReference type="Proteomes" id="UP000007264">
    <property type="component" value="Unassembled WGS sequence"/>
</dbReference>
<gene>
    <name evidence="10" type="ORF">COCSUDRAFT_48149</name>
</gene>
<dbReference type="GeneID" id="17039503"/>
<dbReference type="InterPro" id="IPR038286">
    <property type="entry name" value="IPK_sf"/>
</dbReference>
<protein>
    <recommendedName>
        <fullName evidence="8">Inositol polyphosphate multikinase</fullName>
        <ecNumber evidence="8">2.7.1.140</ecNumber>
        <ecNumber evidence="8">2.7.1.151</ecNumber>
    </recommendedName>
</protein>
<dbReference type="STRING" id="574566.I0YT00"/>
<comment type="similarity">
    <text evidence="1 8">Belongs to the inositol phosphokinase (IPK) family.</text>
</comment>
<dbReference type="GO" id="GO:0032958">
    <property type="term" value="P:inositol phosphate biosynthetic process"/>
    <property type="evidence" value="ECO:0007669"/>
    <property type="project" value="InterPro"/>
</dbReference>
<feature type="compositionally biased region" description="Basic and acidic residues" evidence="9">
    <location>
        <begin position="75"/>
        <end position="90"/>
    </location>
</feature>
<keyword evidence="5 8" id="KW-0067">ATP-binding</keyword>
<dbReference type="GO" id="GO:0005524">
    <property type="term" value="F:ATP binding"/>
    <property type="evidence" value="ECO:0007669"/>
    <property type="project" value="UniProtKB-KW"/>
</dbReference>
<feature type="region of interest" description="Disordered" evidence="9">
    <location>
        <begin position="75"/>
        <end position="98"/>
    </location>
</feature>
<dbReference type="EMBL" id="AGSI01000012">
    <property type="protein sequence ID" value="EIE21519.1"/>
    <property type="molecule type" value="Genomic_DNA"/>
</dbReference>
<name>I0YT00_COCSC</name>
<dbReference type="Gene3D" id="3.30.470.160">
    <property type="entry name" value="Inositol polyphosphate kinase"/>
    <property type="match status" value="1"/>
</dbReference>
<dbReference type="RefSeq" id="XP_005646063.1">
    <property type="nucleotide sequence ID" value="XM_005646006.1"/>
</dbReference>
<dbReference type="GO" id="GO:0005737">
    <property type="term" value="C:cytoplasm"/>
    <property type="evidence" value="ECO:0007669"/>
    <property type="project" value="TreeGrafter"/>
</dbReference>
<evidence type="ECO:0000256" key="7">
    <source>
        <dbReference type="ARBA" id="ARBA00036525"/>
    </source>
</evidence>
<evidence type="ECO:0000256" key="1">
    <source>
        <dbReference type="ARBA" id="ARBA00007374"/>
    </source>
</evidence>
<evidence type="ECO:0000256" key="3">
    <source>
        <dbReference type="ARBA" id="ARBA00022741"/>
    </source>
</evidence>
<dbReference type="EC" id="2.7.1.151" evidence="8"/>
<keyword evidence="2 8" id="KW-0808">Transferase</keyword>
<dbReference type="AlphaFoldDB" id="I0YT00"/>
<dbReference type="PANTHER" id="PTHR12400:SF51">
    <property type="entry name" value="INOSITOL POLYPHOSPHATE MULTIKINASE"/>
    <property type="match status" value="1"/>
</dbReference>
<comment type="catalytic activity">
    <reaction evidence="7 8">
        <text>1D-myo-inositol 1,3,4,6-tetrakisphosphate + ATP = 1D-myo-inositol 1,3,4,5,6-pentakisphosphate + ADP + H(+)</text>
        <dbReference type="Rhea" id="RHEA:12717"/>
        <dbReference type="ChEBI" id="CHEBI:15378"/>
        <dbReference type="ChEBI" id="CHEBI:30616"/>
        <dbReference type="ChEBI" id="CHEBI:57660"/>
        <dbReference type="ChEBI" id="CHEBI:57733"/>
        <dbReference type="ChEBI" id="CHEBI:456216"/>
        <dbReference type="EC" id="2.7.1.140"/>
    </reaction>
</comment>
<keyword evidence="11" id="KW-1185">Reference proteome</keyword>
<dbReference type="EC" id="2.7.1.140" evidence="8"/>